<comment type="similarity">
    <text evidence="1">Belongs to the peptidase S45 family.</text>
</comment>
<feature type="binding site" evidence="5">
    <location>
        <position position="336"/>
    </location>
    <ligand>
        <name>Ca(2+)</name>
        <dbReference type="ChEBI" id="CHEBI:29108"/>
    </ligand>
</feature>
<keyword evidence="6" id="KW-0812">Transmembrane</keyword>
<dbReference type="InterPro" id="IPR043147">
    <property type="entry name" value="Penicillin_amidase_A-knob"/>
</dbReference>
<name>A0A6P1T059_9RHOB</name>
<keyword evidence="3" id="KW-0865">Zymogen</keyword>
<accession>A0A6P1T059</accession>
<dbReference type="Gene3D" id="3.60.20.10">
    <property type="entry name" value="Glutamine Phosphoribosylpyrophosphate, subunit 1, domain 1"/>
    <property type="match status" value="1"/>
</dbReference>
<keyword evidence="6" id="KW-1133">Transmembrane helix</keyword>
<dbReference type="RefSeq" id="WP_161861238.1">
    <property type="nucleotide sequence ID" value="NZ_CP046620.1"/>
</dbReference>
<dbReference type="InterPro" id="IPR029055">
    <property type="entry name" value="Ntn_hydrolases_N"/>
</dbReference>
<evidence type="ECO:0000256" key="6">
    <source>
        <dbReference type="SAM" id="Phobius"/>
    </source>
</evidence>
<evidence type="ECO:0000256" key="2">
    <source>
        <dbReference type="ARBA" id="ARBA00022801"/>
    </source>
</evidence>
<proteinExistence type="inferred from homology"/>
<dbReference type="InterPro" id="IPR043146">
    <property type="entry name" value="Penicillin_amidase_N_B-knob"/>
</dbReference>
<dbReference type="PROSITE" id="PS51257">
    <property type="entry name" value="PROKAR_LIPOPROTEIN"/>
    <property type="match status" value="1"/>
</dbReference>
<dbReference type="PANTHER" id="PTHR34218:SF4">
    <property type="entry name" value="ACYL-HOMOSERINE LACTONE ACYLASE QUIP"/>
    <property type="match status" value="1"/>
</dbReference>
<dbReference type="Gene3D" id="1.10.1400.10">
    <property type="match status" value="1"/>
</dbReference>
<evidence type="ECO:0000256" key="5">
    <source>
        <dbReference type="PIRSR" id="PIRSR001227-2"/>
    </source>
</evidence>
<dbReference type="PANTHER" id="PTHR34218">
    <property type="entry name" value="PEPTIDASE S45 PENICILLIN AMIDASE"/>
    <property type="match status" value="1"/>
</dbReference>
<dbReference type="GO" id="GO:0017000">
    <property type="term" value="P:antibiotic biosynthetic process"/>
    <property type="evidence" value="ECO:0007669"/>
    <property type="project" value="InterPro"/>
</dbReference>
<keyword evidence="2" id="KW-0378">Hydrolase</keyword>
<comment type="cofactor">
    <cofactor evidence="5">
        <name>Ca(2+)</name>
        <dbReference type="ChEBI" id="CHEBI:29108"/>
    </cofactor>
    <text evidence="5">Binds 1 Ca(2+) ion per dimer.</text>
</comment>
<dbReference type="InterPro" id="IPR002692">
    <property type="entry name" value="S45"/>
</dbReference>
<dbReference type="InterPro" id="IPR014395">
    <property type="entry name" value="Pen/GL7ACA/AHL_acylase"/>
</dbReference>
<dbReference type="Gene3D" id="1.10.439.10">
    <property type="entry name" value="Penicillin Amidohydrolase, domain 1"/>
    <property type="match status" value="1"/>
</dbReference>
<evidence type="ECO:0000256" key="4">
    <source>
        <dbReference type="PIRSR" id="PIRSR001227-1"/>
    </source>
</evidence>
<keyword evidence="8" id="KW-1185">Reference proteome</keyword>
<dbReference type="PIRSF" id="PIRSF001227">
    <property type="entry name" value="Pen_acylase"/>
    <property type="match status" value="1"/>
</dbReference>
<dbReference type="Proteomes" id="UP000464495">
    <property type="component" value="Chromosome"/>
</dbReference>
<dbReference type="Pfam" id="PF01804">
    <property type="entry name" value="Penicil_amidase"/>
    <property type="match status" value="1"/>
</dbReference>
<evidence type="ECO:0000313" key="8">
    <source>
        <dbReference type="Proteomes" id="UP000464495"/>
    </source>
</evidence>
<keyword evidence="5" id="KW-0479">Metal-binding</keyword>
<feature type="binding site" evidence="5">
    <location>
        <position position="333"/>
    </location>
    <ligand>
        <name>Ca(2+)</name>
        <dbReference type="ChEBI" id="CHEBI:29108"/>
    </ligand>
</feature>
<dbReference type="AlphaFoldDB" id="A0A6P1T059"/>
<evidence type="ECO:0000256" key="1">
    <source>
        <dbReference type="ARBA" id="ARBA00006586"/>
    </source>
</evidence>
<protein>
    <submittedName>
        <fullName evidence="7">Penicillin acylase family protein</fullName>
    </submittedName>
</protein>
<dbReference type="SUPFAM" id="SSF56235">
    <property type="entry name" value="N-terminal nucleophile aminohydrolases (Ntn hydrolases)"/>
    <property type="match status" value="1"/>
</dbReference>
<dbReference type="EMBL" id="CP046620">
    <property type="protein sequence ID" value="QHQ34669.1"/>
    <property type="molecule type" value="Genomic_DNA"/>
</dbReference>
<organism evidence="7 8">
    <name type="scientific">Algicella marina</name>
    <dbReference type="NCBI Taxonomy" id="2683284"/>
    <lineage>
        <taxon>Bacteria</taxon>
        <taxon>Pseudomonadati</taxon>
        <taxon>Pseudomonadota</taxon>
        <taxon>Alphaproteobacteria</taxon>
        <taxon>Rhodobacterales</taxon>
        <taxon>Paracoccaceae</taxon>
        <taxon>Algicella</taxon>
    </lineage>
</organism>
<gene>
    <name evidence="7" type="ORF">GO499_05415</name>
</gene>
<evidence type="ECO:0000256" key="3">
    <source>
        <dbReference type="ARBA" id="ARBA00023145"/>
    </source>
</evidence>
<feature type="binding site" evidence="5">
    <location>
        <position position="195"/>
    </location>
    <ligand>
        <name>Ca(2+)</name>
        <dbReference type="ChEBI" id="CHEBI:29108"/>
    </ligand>
</feature>
<reference evidence="7 8" key="1">
    <citation type="submission" date="2019-12" db="EMBL/GenBank/DDBJ databases">
        <title>Complete genome sequence of Algicella marina strain 9Alg 56(T) isolated from the red alga Tichocarpus crinitus.</title>
        <authorList>
            <person name="Kim S.-G."/>
            <person name="Nedashkovskaya O.I."/>
        </authorList>
    </citation>
    <scope>NUCLEOTIDE SEQUENCE [LARGE SCALE GENOMIC DNA]</scope>
    <source>
        <strain evidence="7 8">9Alg 56</strain>
    </source>
</reference>
<evidence type="ECO:0000313" key="7">
    <source>
        <dbReference type="EMBL" id="QHQ34669.1"/>
    </source>
</evidence>
<feature type="active site" description="Nucleophile" evidence="4">
    <location>
        <position position="261"/>
    </location>
</feature>
<keyword evidence="5" id="KW-0106">Calcium</keyword>
<feature type="transmembrane region" description="Helical" evidence="6">
    <location>
        <begin position="7"/>
        <end position="30"/>
    </location>
</feature>
<dbReference type="CDD" id="cd03747">
    <property type="entry name" value="Ntn_PGA_like"/>
    <property type="match status" value="1"/>
</dbReference>
<dbReference type="InterPro" id="IPR023343">
    <property type="entry name" value="Penicillin_amidase_dom1"/>
</dbReference>
<dbReference type="GO" id="GO:0046872">
    <property type="term" value="F:metal ion binding"/>
    <property type="evidence" value="ECO:0007669"/>
    <property type="project" value="UniProtKB-KW"/>
</dbReference>
<dbReference type="GO" id="GO:0016811">
    <property type="term" value="F:hydrolase activity, acting on carbon-nitrogen (but not peptide) bonds, in linear amides"/>
    <property type="evidence" value="ECO:0007669"/>
    <property type="project" value="InterPro"/>
</dbReference>
<keyword evidence="6" id="KW-0472">Membrane</keyword>
<dbReference type="Gene3D" id="2.30.120.10">
    <property type="match status" value="1"/>
</dbReference>
<dbReference type="KEGG" id="amaq:GO499_05415"/>
<sequence length="821" mass="90901">MITLFKWLARGLVAIFLLAACALGLVYYLASHSLPDYDASYTLQRLDRPIEIVRDNHAVPHIFAETDTDALFGLGFVHAQDRLWQMTLMRRTVQGRLSEIFGADTLEIDHLMRALDLYGLSVTAVRDQSQQTQDELQSYADGVNAYLDLIQTEALGRGAPEFFLFEPAIAPWTPADSIAIQKLMAFQLSDMAEREVLQAELSLRLSPERLADLGNSTVPAVIDLPEFAALFPAGTEFAAVATRPPRHPLNPQMRIGETGASNAFAADASRAAANAPLLANDPHLALYAPSFWMIARLEFSSGPAIGGTIPGLPSILIGRNEDLAWGLTTSYLDDQDLFIERINPDNPAEYITQEGPRRFRTDDTVIDVKDAEPITHKLRWTQHGPVIPAPHFNAEAITPEGHVTALAWTALQPGDRTIEGALTLMRSHSVESALDAASLITSPSQNLMLADRRKVASVATGIAPIRHPNSISQGLLPSAGWLAVNDWQGFYPFAENPGITAPEGGIVLNTNNRLTDQPFPRHWSHTWGDTERVRRAEWLLNGREFHTLDSFTEIQTDTISPAARSLLPLIARDLWYQGEPAASETRERMRQQALEALAAWNGEMNQHGFEPLVYAAWVRELQRRLLIDDIGPLTAEMRTPIPIFLERVFRDENGASEWCDIRQSVEKEDCVTIARLALDAALIELSEKYGDRLDSWRWGAAHAALHRHQALGRVPGLAWLVNIRQETPGGDFTLLRGKSTGKGEEPYLNTHAAGLRMVVDFADPEASQIIISTGQSGHILSRHYDDLSLLWRRAEYIPMSVEPELVRGGAVGITHLEPAAQ</sequence>